<dbReference type="GO" id="GO:0004674">
    <property type="term" value="F:protein serine/threonine kinase activity"/>
    <property type="evidence" value="ECO:0007669"/>
    <property type="project" value="TreeGrafter"/>
</dbReference>
<dbReference type="InterPro" id="IPR052028">
    <property type="entry name" value="HipA_Ser/Thr_kinase"/>
</dbReference>
<evidence type="ECO:0000256" key="2">
    <source>
        <dbReference type="ARBA" id="ARBA00022679"/>
    </source>
</evidence>
<evidence type="ECO:0000256" key="1">
    <source>
        <dbReference type="ARBA" id="ARBA00010164"/>
    </source>
</evidence>
<dbReference type="Proteomes" id="UP000440224">
    <property type="component" value="Unassembled WGS sequence"/>
</dbReference>
<feature type="domain" description="HipA-like C-terminal" evidence="4">
    <location>
        <begin position="140"/>
        <end position="376"/>
    </location>
</feature>
<evidence type="ECO:0000259" key="4">
    <source>
        <dbReference type="Pfam" id="PF07804"/>
    </source>
</evidence>
<comment type="caution">
    <text evidence="6">The sequence shown here is derived from an EMBL/GenBank/DDBJ whole genome shotgun (WGS) entry which is preliminary data.</text>
</comment>
<evidence type="ECO:0000259" key="5">
    <source>
        <dbReference type="Pfam" id="PF13657"/>
    </source>
</evidence>
<organism evidence="6 7">
    <name type="scientific">Polyangium spumosum</name>
    <dbReference type="NCBI Taxonomy" id="889282"/>
    <lineage>
        <taxon>Bacteria</taxon>
        <taxon>Pseudomonadati</taxon>
        <taxon>Myxococcota</taxon>
        <taxon>Polyangia</taxon>
        <taxon>Polyangiales</taxon>
        <taxon>Polyangiaceae</taxon>
        <taxon>Polyangium</taxon>
    </lineage>
</organism>
<feature type="domain" description="HipA N-terminal subdomain 1" evidence="5">
    <location>
        <begin position="11"/>
        <end position="109"/>
    </location>
</feature>
<dbReference type="InterPro" id="IPR012893">
    <property type="entry name" value="HipA-like_C"/>
</dbReference>
<evidence type="ECO:0000313" key="6">
    <source>
        <dbReference type="EMBL" id="MRG94683.1"/>
    </source>
</evidence>
<keyword evidence="3" id="KW-0418">Kinase</keyword>
<dbReference type="PANTHER" id="PTHR37419:SF1">
    <property type="entry name" value="SERINE_THREONINE-PROTEIN KINASE TOXIN HIPA"/>
    <property type="match status" value="1"/>
</dbReference>
<evidence type="ECO:0000256" key="3">
    <source>
        <dbReference type="ARBA" id="ARBA00022777"/>
    </source>
</evidence>
<proteinExistence type="inferred from homology"/>
<evidence type="ECO:0000313" key="7">
    <source>
        <dbReference type="Proteomes" id="UP000440224"/>
    </source>
</evidence>
<dbReference type="Gene3D" id="1.10.1070.20">
    <property type="match status" value="1"/>
</dbReference>
<reference evidence="6 7" key="1">
    <citation type="submission" date="2019-10" db="EMBL/GenBank/DDBJ databases">
        <title>A soil myxobacterium in the family Polyangiaceae.</title>
        <authorList>
            <person name="Li Y."/>
            <person name="Wang J."/>
        </authorList>
    </citation>
    <scope>NUCLEOTIDE SEQUENCE [LARGE SCALE GENOMIC DNA]</scope>
    <source>
        <strain evidence="6 7">DSM 14734</strain>
    </source>
</reference>
<dbReference type="OrthoDB" id="9805913at2"/>
<keyword evidence="7" id="KW-1185">Reference proteome</keyword>
<name>A0A6N7PRR1_9BACT</name>
<sequence>MPSTLEEQHFAVLLHGRRIATLHRRADYTWLTFEPSYIEDPDRAVLGLRFEENLLARYAASQRLPPWFSNLLPEGPLRSWIAEARGVPIVREMELLAHVGHDLPGAVQVLESDEARRAPDSEREVVSAKPRPFVDTGWRFSLAGVGLKFSMLEKRGQFTAPGVGEGGDWIIKLPDANHTAVPLNEFAMMTLARAAGIEVPDIRLVDRDQIQDLPDDVWPRDERTAYAIRRFDRSPDRKPIHIEDMAQVRNVYPEGKYHGSFETLAALLYRGRDLPSLLEFTRRLAFNILISNGDAHLKNWSLIYRDGRIPSLAPAYDLVATSVYRPAHSPEDTGLKFCGSKRFERITPACFPALGKKLGVSASLTEEVSAVVDRVLCAWPEVAELLRDHPTMRARIESSIQQRSEALR</sequence>
<dbReference type="Pfam" id="PF13657">
    <property type="entry name" value="Couple_hipA"/>
    <property type="match status" value="1"/>
</dbReference>
<dbReference type="InterPro" id="IPR017508">
    <property type="entry name" value="HipA_N1"/>
</dbReference>
<dbReference type="Pfam" id="PF07804">
    <property type="entry name" value="HipA_C"/>
    <property type="match status" value="1"/>
</dbReference>
<dbReference type="EMBL" id="WJIE01000006">
    <property type="protein sequence ID" value="MRG94683.1"/>
    <property type="molecule type" value="Genomic_DNA"/>
</dbReference>
<protein>
    <submittedName>
        <fullName evidence="6">Type II toxin-antitoxin system HipA family toxin</fullName>
    </submittedName>
</protein>
<gene>
    <name evidence="6" type="ORF">GF068_22585</name>
</gene>
<dbReference type="GO" id="GO:0005829">
    <property type="term" value="C:cytosol"/>
    <property type="evidence" value="ECO:0007669"/>
    <property type="project" value="TreeGrafter"/>
</dbReference>
<keyword evidence="2" id="KW-0808">Transferase</keyword>
<accession>A0A6N7PRR1</accession>
<comment type="similarity">
    <text evidence="1">Belongs to the HipA Ser/Thr kinase family.</text>
</comment>
<dbReference type="AlphaFoldDB" id="A0A6N7PRR1"/>
<dbReference type="PANTHER" id="PTHR37419">
    <property type="entry name" value="SERINE/THREONINE-PROTEIN KINASE TOXIN HIPA"/>
    <property type="match status" value="1"/>
</dbReference>
<dbReference type="NCBIfam" id="TIGR03071">
    <property type="entry name" value="couple_hipA"/>
    <property type="match status" value="1"/>
</dbReference>